<name>A0A4Z2DBQ7_SCHJA</name>
<gene>
    <name evidence="2" type="ORF">EWB00_002626</name>
</gene>
<dbReference type="AlphaFoldDB" id="A0A4Z2DBQ7"/>
<accession>A0A4Z2DBQ7</accession>
<dbReference type="STRING" id="6182.A0A4Z2DBQ7"/>
<feature type="region of interest" description="Disordered" evidence="1">
    <location>
        <begin position="134"/>
        <end position="175"/>
    </location>
</feature>
<dbReference type="EMBL" id="SKCS01000183">
    <property type="protein sequence ID" value="TNN13848.1"/>
    <property type="molecule type" value="Genomic_DNA"/>
</dbReference>
<feature type="region of interest" description="Disordered" evidence="1">
    <location>
        <begin position="275"/>
        <end position="299"/>
    </location>
</feature>
<sequence>MESNESNHSENCNQLENITTEITTNNHNEIINSTLDDNNDIQTSNETMEIQVEINNENVNDLINNENIKLTIDENQLNDHEFNQQLQEHSIDLVTNVVDVNSSNPVETNSIHEEINDKSMNEIMLNEQTSLIDDINKQPQRPPPPKPTSTSLSYTDDDDHHHQNNNDNNNNNTDSVNDVMKVEVTNDQNEIDQSMISEQLIDDPHDHEHPNQHKRPSLKSNIKHAFTNIRKSFKRKDKSSMKHVDEQHMIKNDKLVDNSQQRQQYHMTTYKYKVKNNLSNSPPPPPPPPPPAPPAPPMSTVYQHRQYYQTVDELHENQSQMSNTQSLNISLSDSSPSLIKRKEDIEIVNSLEIIAPPAIPTKMSSDPNNPIYVNHSIRPNRPPTIDRKEIDAKEFTASAIVDSVISNYEDYWTNDLHNRKTYSQPTNINYRQDYITRSEQTTPKQPIKSHIHLSNDYNHKLQMTSDNNNYYYTQSQLSSPKPTRPIHPPLLSPMDYVIHNKHDIDKQRLDMINSMHKDSKFIIDDHEQYNDTIGYHHIENSDYPSRFRERIHTYQPTHTATTLSYNNEFNQNGTLKAYKPKIKAEQYKCSEVYSWPPKFPKLKRRKTNPPKQIHTGQEHIVIKQQLRTSAPVIRQNESNTEPIHCIKVNNQYQPSNYKADRNASPERQVTSLHSLQRSTLLEKSNRNSGTESRDQLLIADYKQMPGNQIGESMKANTLALPYYTKMLSNKQFTKLHSTTKHPENNDKNNIVVSSEVLRSDSLKSSHALHDAMTTIYALLQCNQQSNNIMVNNNKEEYKKLLIHCLSEYLFSCMKLYSLDLHGDYATFVYPLKYFNEQLWYKYGYIDHWYDVIIVCEPNTNYEYVLLNEFSTTIKFPTKTFDKLLTNWLDNQTTKTPLTHNSFVLNTKKTNSKEKTSDEKLLHSITIATTLKTVLNSFETTTNEKDHQDKHEHEGDNEANLLTTCIKLCVLLSLSECLNKCKAIELNLTVDNILLILSSSNCLVIFKYSNHTDEASEHEISETTLKENKKTNIEQLLNYLHIEHHTLNDAINDLLKQLHEIIQQKIHFPEIMTTLLKSLTPPDWITMCVARVCLYNQTTE</sequence>
<keyword evidence="3" id="KW-1185">Reference proteome</keyword>
<organism evidence="2 3">
    <name type="scientific">Schistosoma japonicum</name>
    <name type="common">Blood fluke</name>
    <dbReference type="NCBI Taxonomy" id="6182"/>
    <lineage>
        <taxon>Eukaryota</taxon>
        <taxon>Metazoa</taxon>
        <taxon>Spiralia</taxon>
        <taxon>Lophotrochozoa</taxon>
        <taxon>Platyhelminthes</taxon>
        <taxon>Trematoda</taxon>
        <taxon>Digenea</taxon>
        <taxon>Strigeidida</taxon>
        <taxon>Schistosomatoidea</taxon>
        <taxon>Schistosomatidae</taxon>
        <taxon>Schistosoma</taxon>
    </lineage>
</organism>
<dbReference type="Proteomes" id="UP000311919">
    <property type="component" value="Unassembled WGS sequence"/>
</dbReference>
<dbReference type="OrthoDB" id="6283481at2759"/>
<evidence type="ECO:0000256" key="1">
    <source>
        <dbReference type="SAM" id="MobiDB-lite"/>
    </source>
</evidence>
<feature type="compositionally biased region" description="Pro residues" evidence="1">
    <location>
        <begin position="281"/>
        <end position="297"/>
    </location>
</feature>
<dbReference type="SUPFAM" id="SSF101447">
    <property type="entry name" value="Formin homology 2 domain (FH2 domain)"/>
    <property type="match status" value="1"/>
</dbReference>
<feature type="region of interest" description="Disordered" evidence="1">
    <location>
        <begin position="232"/>
        <end position="261"/>
    </location>
</feature>
<protein>
    <submittedName>
        <fullName evidence="2">Uncharacterized protein</fullName>
    </submittedName>
</protein>
<evidence type="ECO:0000313" key="2">
    <source>
        <dbReference type="EMBL" id="TNN13848.1"/>
    </source>
</evidence>
<comment type="caution">
    <text evidence="2">The sequence shown here is derived from an EMBL/GenBank/DDBJ whole genome shotgun (WGS) entry which is preliminary data.</text>
</comment>
<feature type="compositionally biased region" description="Polar residues" evidence="1">
    <location>
        <begin position="665"/>
        <end position="690"/>
    </location>
</feature>
<evidence type="ECO:0000313" key="3">
    <source>
        <dbReference type="Proteomes" id="UP000311919"/>
    </source>
</evidence>
<feature type="compositionally biased region" description="Low complexity" evidence="1">
    <location>
        <begin position="165"/>
        <end position="175"/>
    </location>
</feature>
<feature type="region of interest" description="Disordered" evidence="1">
    <location>
        <begin position="654"/>
        <end position="693"/>
    </location>
</feature>
<feature type="compositionally biased region" description="Basic and acidic residues" evidence="1">
    <location>
        <begin position="238"/>
        <end position="256"/>
    </location>
</feature>
<reference evidence="2 3" key="1">
    <citation type="submission" date="2019-03" db="EMBL/GenBank/DDBJ databases">
        <title>An improved genome assembly of the fluke Schistosoma japonicum.</title>
        <authorList>
            <person name="Hu W."/>
            <person name="Luo F."/>
            <person name="Yin M."/>
            <person name="Mo X."/>
            <person name="Sun C."/>
            <person name="Wu Q."/>
            <person name="Zhu B."/>
            <person name="Xiang M."/>
            <person name="Wang J."/>
            <person name="Wang Y."/>
            <person name="Zhang T."/>
            <person name="Xu B."/>
            <person name="Zheng H."/>
            <person name="Feng Z."/>
        </authorList>
    </citation>
    <scope>NUCLEOTIDE SEQUENCE [LARGE SCALE GENOMIC DNA]</scope>
    <source>
        <strain evidence="2">HuSjv2</strain>
        <tissue evidence="2">Worms</tissue>
    </source>
</reference>
<proteinExistence type="predicted"/>